<gene>
    <name evidence="1" type="ORF">MPEBLZ_04550</name>
</gene>
<name>A0A0P7ZZB1_9EURY</name>
<dbReference type="EMBL" id="LKCM01000499">
    <property type="protein sequence ID" value="KPQ40901.1"/>
    <property type="molecule type" value="Genomic_DNA"/>
</dbReference>
<sequence length="125" mass="13875">MISQGQIDLIDKKGVLDILIAEGYIEAGRVDPILLTTLLEDLLVIPGSIKGRRILLPGPKFGLKHLPIYGFNNGNKKSICLKLTDILDKKSASAALNLILFEVFNEIEKVEHLICDEKCDEAYEL</sequence>
<feature type="non-terminal residue" evidence="1">
    <location>
        <position position="125"/>
    </location>
</feature>
<reference evidence="1 2" key="1">
    <citation type="submission" date="2015-09" db="EMBL/GenBank/DDBJ databases">
        <title>A metagenomics-based metabolic model of nitrate-dependent anaerobic oxidation of methane by Methanoperedens-like archaea.</title>
        <authorList>
            <person name="Arshad A."/>
            <person name="Speth D.R."/>
            <person name="De Graaf R.M."/>
            <person name="Op Den Camp H.J."/>
            <person name="Jetten M.S."/>
            <person name="Welte C.U."/>
        </authorList>
    </citation>
    <scope>NUCLEOTIDE SEQUENCE [LARGE SCALE GENOMIC DNA]</scope>
</reference>
<proteinExistence type="predicted"/>
<organism evidence="1 2">
    <name type="scientific">Candidatus Methanoperedens nitratireducens</name>
    <dbReference type="NCBI Taxonomy" id="1392998"/>
    <lineage>
        <taxon>Archaea</taxon>
        <taxon>Methanobacteriati</taxon>
        <taxon>Methanobacteriota</taxon>
        <taxon>Stenosarchaea group</taxon>
        <taxon>Methanomicrobia</taxon>
        <taxon>Methanosarcinales</taxon>
        <taxon>ANME-2 cluster</taxon>
        <taxon>Candidatus Methanoperedentaceae</taxon>
        <taxon>Candidatus Methanoperedens</taxon>
    </lineage>
</organism>
<evidence type="ECO:0000313" key="1">
    <source>
        <dbReference type="EMBL" id="KPQ40901.1"/>
    </source>
</evidence>
<comment type="caution">
    <text evidence="1">The sequence shown here is derived from an EMBL/GenBank/DDBJ whole genome shotgun (WGS) entry which is preliminary data.</text>
</comment>
<dbReference type="Proteomes" id="UP000050360">
    <property type="component" value="Unassembled WGS sequence"/>
</dbReference>
<evidence type="ECO:0000313" key="2">
    <source>
        <dbReference type="Proteomes" id="UP000050360"/>
    </source>
</evidence>
<accession>A0A0P7ZZB1</accession>
<protein>
    <submittedName>
        <fullName evidence="1">Uncharacterized protein</fullName>
    </submittedName>
</protein>
<dbReference type="AlphaFoldDB" id="A0A0P7ZZB1"/>